<dbReference type="InterPro" id="IPR013088">
    <property type="entry name" value="Znf_NHR/GATA"/>
</dbReference>
<proteinExistence type="predicted"/>
<keyword evidence="8" id="KW-0675">Receptor</keyword>
<dbReference type="PRINTS" id="PR00047">
    <property type="entry name" value="STROIDFINGER"/>
</dbReference>
<dbReference type="PANTHER" id="PTHR45805:SF2">
    <property type="entry name" value="NUCLEAR HORMONE RECEPTOR HR3-RELATED"/>
    <property type="match status" value="1"/>
</dbReference>
<keyword evidence="7" id="KW-0804">Transcription</keyword>
<feature type="domain" description="NR LBD" evidence="12">
    <location>
        <begin position="943"/>
        <end position="1175"/>
    </location>
</feature>
<dbReference type="SMART" id="SM00430">
    <property type="entry name" value="HOLI"/>
    <property type="match status" value="1"/>
</dbReference>
<dbReference type="PROSITE" id="PS51030">
    <property type="entry name" value="NUCLEAR_REC_DBD_2"/>
    <property type="match status" value="1"/>
</dbReference>
<dbReference type="Pfam" id="PF00105">
    <property type="entry name" value="zf-C4"/>
    <property type="match status" value="1"/>
</dbReference>
<keyword evidence="3" id="KW-0863">Zinc-finger</keyword>
<evidence type="ECO:0000256" key="8">
    <source>
        <dbReference type="ARBA" id="ARBA00023170"/>
    </source>
</evidence>
<dbReference type="InterPro" id="IPR000536">
    <property type="entry name" value="Nucl_hrmn_rcpt_lig-bd"/>
</dbReference>
<keyword evidence="14" id="KW-1185">Reference proteome</keyword>
<dbReference type="GO" id="GO:0000978">
    <property type="term" value="F:RNA polymerase II cis-regulatory region sequence-specific DNA binding"/>
    <property type="evidence" value="ECO:0007669"/>
    <property type="project" value="TreeGrafter"/>
</dbReference>
<sequence>MAEEIRSDTNLDENMPGEFCRFISNVTSIPAGDNGQMVEQVMQVHAEQLEETQVCTEDMNLVELPSDHLETEVISAGHTEYVTEGNLIVHESEGHMMTAGSMQNNGQEMEVVHVLHAAGEDIIIEREVDQSQVLHSQVEVEGSQSEHMEVTILGPDDVQTHSSHDSQTVFVMPTMSSECAVENKNTSFAHISHFTPNSESEHGKIPKTEPIVVTTSEPKYHFALSGVSPPLLMAPAGNKIIHSNKQQTQPAVQQVMLALPTSLALTSSPSNSKQPQLFIASPQGGTQEILSASFIQQLLANQSFIVQSAGTQQVDTKPQVIQIIPDSKQNLSPTSNLQNSELLSADQITVLPDVKVGGSNLLTLAHPQGASAILRETAARASTTMSAKPKVPEGPIPRCLVCGDKSSGVHYGVLACEGCKGFFRRALQDIGDPGRKKCYYNRNCEITVQTRNRCQYCRLQKCLALGMSRSAAKLGRRSRKMREMINEATRTIEDSQTAQALHGLLSLKSPEPTASSAVSCQSTLSPRIDLPASSHSQITPDTTTIQVQQNQSKQLKIFKAADGNTIEISEVVPTVQSISQPLSTHSNGTSVTSDSNQLVSVASSLTSPQTTSTGSMMQLLLQMQSQANAALKKGDTSLASTPIGITTSAGLVVTNVTPSGLTLNTSRQKVTKSGFFATTANRMPKALCQYIEVSASPTESKHVAVSQPPITAMAAPAKPILIQPHTSNTAPQLHIIKPASLNPVLKGQGTAVMSRNTSNQPLILPNLGAATMIVSGSSVPAKLPVLSQQISTKPELSSPVKKRHKPKLIGDGLVSPPPDKIQRTVVTVCAPVTQQIFTLPSNVASPTTVVTPGQPVILSNSYSVSSPSGAMSTAITSAMSAHPQELVNVVNSILQSEHGTLSSSSSNTECDIIQTISEGFVDIFSDISTQINDLKQGGPSRETMKMVVERVVTEQIATDVINSNVQLQSTNGSNGSTKSLCWQRFKSRFNEVVRDVIIFAKKIPGFLSLYLEDQISLIRGGGFEVACVVHAPFIDGQNDSMYILMPDATKVTRDQLKASFPLGEGFIDQLFDFSIRFNSFGLLCEEIALFSGLMLITPDRHNLKNRDKVADLQSQLLQSLEKLIQQNHSEENGLFAHLLMVMPHLRELNGEHRRMLGLIKSNREVSTSDVFGVIE</sequence>
<comment type="subcellular location">
    <subcellularLocation>
        <location evidence="1">Nucleus</location>
    </subcellularLocation>
</comment>
<keyword evidence="4" id="KW-0862">Zinc</keyword>
<keyword evidence="6" id="KW-0238">DNA-binding</keyword>
<dbReference type="Pfam" id="PF00104">
    <property type="entry name" value="Hormone_recep"/>
    <property type="match status" value="1"/>
</dbReference>
<dbReference type="GO" id="GO:0005634">
    <property type="term" value="C:nucleus"/>
    <property type="evidence" value="ECO:0007669"/>
    <property type="project" value="UniProtKB-SubCell"/>
</dbReference>
<feature type="region of interest" description="Disordered" evidence="10">
    <location>
        <begin position="794"/>
        <end position="816"/>
    </location>
</feature>
<organism evidence="13 14">
    <name type="scientific">Paralvinella palmiformis</name>
    <dbReference type="NCBI Taxonomy" id="53620"/>
    <lineage>
        <taxon>Eukaryota</taxon>
        <taxon>Metazoa</taxon>
        <taxon>Spiralia</taxon>
        <taxon>Lophotrochozoa</taxon>
        <taxon>Annelida</taxon>
        <taxon>Polychaeta</taxon>
        <taxon>Sedentaria</taxon>
        <taxon>Canalipalpata</taxon>
        <taxon>Terebellida</taxon>
        <taxon>Terebelliformia</taxon>
        <taxon>Alvinellidae</taxon>
        <taxon>Paralvinella</taxon>
    </lineage>
</organism>
<comment type="caution">
    <text evidence="13">The sequence shown here is derived from an EMBL/GenBank/DDBJ whole genome shotgun (WGS) entry which is preliminary data.</text>
</comment>
<dbReference type="Proteomes" id="UP001208570">
    <property type="component" value="Unassembled WGS sequence"/>
</dbReference>
<gene>
    <name evidence="13" type="ORF">LSH36_129g01127</name>
</gene>
<dbReference type="Gene3D" id="1.10.565.10">
    <property type="entry name" value="Retinoid X Receptor"/>
    <property type="match status" value="1"/>
</dbReference>
<reference evidence="13" key="1">
    <citation type="journal article" date="2023" name="Mol. Biol. Evol.">
        <title>Third-Generation Sequencing Reveals the Adaptive Role of the Epigenome in Three Deep-Sea Polychaetes.</title>
        <authorList>
            <person name="Perez M."/>
            <person name="Aroh O."/>
            <person name="Sun Y."/>
            <person name="Lan Y."/>
            <person name="Juniper S.K."/>
            <person name="Young C.R."/>
            <person name="Angers B."/>
            <person name="Qian P.Y."/>
        </authorList>
    </citation>
    <scope>NUCLEOTIDE SEQUENCE</scope>
    <source>
        <strain evidence="13">P08H-3</strain>
    </source>
</reference>
<dbReference type="Gene3D" id="3.30.50.10">
    <property type="entry name" value="Erythroid Transcription Factor GATA-1, subunit A"/>
    <property type="match status" value="1"/>
</dbReference>
<evidence type="ECO:0000259" key="11">
    <source>
        <dbReference type="PROSITE" id="PS51030"/>
    </source>
</evidence>
<dbReference type="SUPFAM" id="SSF48508">
    <property type="entry name" value="Nuclear receptor ligand-binding domain"/>
    <property type="match status" value="1"/>
</dbReference>
<name>A0AAD9JWF8_9ANNE</name>
<protein>
    <submittedName>
        <fullName evidence="13">Uncharacterized protein</fullName>
    </submittedName>
</protein>
<evidence type="ECO:0000256" key="4">
    <source>
        <dbReference type="ARBA" id="ARBA00022833"/>
    </source>
</evidence>
<evidence type="ECO:0000256" key="6">
    <source>
        <dbReference type="ARBA" id="ARBA00023125"/>
    </source>
</evidence>
<keyword evidence="5" id="KW-0805">Transcription regulation</keyword>
<evidence type="ECO:0000256" key="1">
    <source>
        <dbReference type="ARBA" id="ARBA00004123"/>
    </source>
</evidence>
<accession>A0AAD9JWF8</accession>
<dbReference type="InterPro" id="IPR035500">
    <property type="entry name" value="NHR-like_dom_sf"/>
</dbReference>
<dbReference type="PROSITE" id="PS00031">
    <property type="entry name" value="NUCLEAR_REC_DBD_1"/>
    <property type="match status" value="1"/>
</dbReference>
<evidence type="ECO:0000256" key="9">
    <source>
        <dbReference type="ARBA" id="ARBA00023242"/>
    </source>
</evidence>
<dbReference type="AlphaFoldDB" id="A0AAD9JWF8"/>
<dbReference type="InterPro" id="IPR001628">
    <property type="entry name" value="Znf_hrmn_rcpt"/>
</dbReference>
<evidence type="ECO:0000256" key="5">
    <source>
        <dbReference type="ARBA" id="ARBA00023015"/>
    </source>
</evidence>
<keyword evidence="2" id="KW-0479">Metal-binding</keyword>
<dbReference type="CDD" id="cd06916">
    <property type="entry name" value="NR_DBD_like"/>
    <property type="match status" value="1"/>
</dbReference>
<dbReference type="SUPFAM" id="SSF57716">
    <property type="entry name" value="Glucocorticoid receptor-like (DNA-binding domain)"/>
    <property type="match status" value="1"/>
</dbReference>
<evidence type="ECO:0000313" key="14">
    <source>
        <dbReference type="Proteomes" id="UP001208570"/>
    </source>
</evidence>
<evidence type="ECO:0000256" key="3">
    <source>
        <dbReference type="ARBA" id="ARBA00022771"/>
    </source>
</evidence>
<evidence type="ECO:0000259" key="12">
    <source>
        <dbReference type="PROSITE" id="PS51843"/>
    </source>
</evidence>
<evidence type="ECO:0000313" key="13">
    <source>
        <dbReference type="EMBL" id="KAK2160608.1"/>
    </source>
</evidence>
<dbReference type="PROSITE" id="PS51843">
    <property type="entry name" value="NR_LBD"/>
    <property type="match status" value="1"/>
</dbReference>
<feature type="domain" description="Nuclear receptor" evidence="11">
    <location>
        <begin position="396"/>
        <end position="474"/>
    </location>
</feature>
<dbReference type="GO" id="GO:0008270">
    <property type="term" value="F:zinc ion binding"/>
    <property type="evidence" value="ECO:0007669"/>
    <property type="project" value="UniProtKB-KW"/>
</dbReference>
<evidence type="ECO:0000256" key="7">
    <source>
        <dbReference type="ARBA" id="ARBA00023163"/>
    </source>
</evidence>
<evidence type="ECO:0000256" key="10">
    <source>
        <dbReference type="SAM" id="MobiDB-lite"/>
    </source>
</evidence>
<keyword evidence="9" id="KW-0539">Nucleus</keyword>
<dbReference type="PANTHER" id="PTHR45805">
    <property type="entry name" value="NUCLEAR HORMONE RECEPTOR HR3-RELATED"/>
    <property type="match status" value="1"/>
</dbReference>
<evidence type="ECO:0000256" key="2">
    <source>
        <dbReference type="ARBA" id="ARBA00022723"/>
    </source>
</evidence>
<dbReference type="GO" id="GO:0004879">
    <property type="term" value="F:nuclear receptor activity"/>
    <property type="evidence" value="ECO:0007669"/>
    <property type="project" value="TreeGrafter"/>
</dbReference>
<dbReference type="SMART" id="SM00399">
    <property type="entry name" value="ZnF_C4"/>
    <property type="match status" value="1"/>
</dbReference>
<dbReference type="EMBL" id="JAODUP010000129">
    <property type="protein sequence ID" value="KAK2160608.1"/>
    <property type="molecule type" value="Genomic_DNA"/>
</dbReference>